<dbReference type="Proteomes" id="UP000622890">
    <property type="component" value="Unassembled WGS sequence"/>
</dbReference>
<dbReference type="RefSeq" id="WP_200595566.1">
    <property type="nucleotide sequence ID" value="NZ_JAEPBG010000011.1"/>
</dbReference>
<dbReference type="EMBL" id="JAEPBG010000011">
    <property type="protein sequence ID" value="MBK4737353.1"/>
    <property type="molecule type" value="Genomic_DNA"/>
</dbReference>
<keyword evidence="2" id="KW-1185">Reference proteome</keyword>
<evidence type="ECO:0000313" key="2">
    <source>
        <dbReference type="Proteomes" id="UP000622890"/>
    </source>
</evidence>
<gene>
    <name evidence="1" type="ORF">JJB74_22260</name>
</gene>
<accession>A0A934W8X8</accession>
<reference evidence="1" key="1">
    <citation type="submission" date="2021-01" db="EMBL/GenBank/DDBJ databases">
        <title>Genome sequence of strain Noviherbaspirillum sp. DKR-6.</title>
        <authorList>
            <person name="Chaudhary D.K."/>
        </authorList>
    </citation>
    <scope>NUCLEOTIDE SEQUENCE</scope>
    <source>
        <strain evidence="1">DKR-6</strain>
    </source>
</reference>
<name>A0A934W8X8_9BURK</name>
<proteinExistence type="predicted"/>
<protein>
    <submittedName>
        <fullName evidence="1">Uncharacterized protein</fullName>
    </submittedName>
</protein>
<organism evidence="1 2">
    <name type="scientific">Noviherbaspirillum pedocola</name>
    <dbReference type="NCBI Taxonomy" id="2801341"/>
    <lineage>
        <taxon>Bacteria</taxon>
        <taxon>Pseudomonadati</taxon>
        <taxon>Pseudomonadota</taxon>
        <taxon>Betaproteobacteria</taxon>
        <taxon>Burkholderiales</taxon>
        <taxon>Oxalobacteraceae</taxon>
        <taxon>Noviherbaspirillum</taxon>
    </lineage>
</organism>
<comment type="caution">
    <text evidence="1">The sequence shown here is derived from an EMBL/GenBank/DDBJ whole genome shotgun (WGS) entry which is preliminary data.</text>
</comment>
<sequence length="113" mass="12447">MQATSDKTKLMDAMVLLELADKMYPSIDHFFSKYTTSELITAAHDLIQNVHSDGECPFNSETYEVLATLEGARRYMDLGGHLWQPSGGTEEPGKISGQAQGMLGRILARIGLK</sequence>
<dbReference type="AlphaFoldDB" id="A0A934W8X8"/>
<evidence type="ECO:0000313" key="1">
    <source>
        <dbReference type="EMBL" id="MBK4737353.1"/>
    </source>
</evidence>